<protein>
    <submittedName>
        <fullName evidence="1">Uncharacterized protein</fullName>
    </submittedName>
</protein>
<name>A0A2S3Z5E6_9MICO</name>
<sequence length="86" mass="9336">MVTAAQGTYTAKLTDGPLEGKTVTTEFLESGDPRPRIEIPADAAGKRYLYARAAGLEFDSTEHPDKPSAVDYRYLEALFDTPPATT</sequence>
<proteinExistence type="predicted"/>
<accession>A0A2S3ZLU2</accession>
<organism evidence="1 3">
    <name type="scientific">Cryobacterium zongtaii</name>
    <dbReference type="NCBI Taxonomy" id="1259217"/>
    <lineage>
        <taxon>Bacteria</taxon>
        <taxon>Bacillati</taxon>
        <taxon>Actinomycetota</taxon>
        <taxon>Actinomycetes</taxon>
        <taxon>Micrococcales</taxon>
        <taxon>Microbacteriaceae</taxon>
        <taxon>Cryobacterium</taxon>
    </lineage>
</organism>
<dbReference type="AlphaFoldDB" id="A0A2S3Z5E6"/>
<gene>
    <name evidence="1" type="ORF">C3B59_18470</name>
    <name evidence="2" type="ORF">C3B61_01530</name>
</gene>
<evidence type="ECO:0000313" key="4">
    <source>
        <dbReference type="Proteomes" id="UP000237340"/>
    </source>
</evidence>
<dbReference type="EMBL" id="PPXD01000002">
    <property type="protein sequence ID" value="POH69619.1"/>
    <property type="molecule type" value="Genomic_DNA"/>
</dbReference>
<evidence type="ECO:0000313" key="3">
    <source>
        <dbReference type="Proteomes" id="UP000237104"/>
    </source>
</evidence>
<reference evidence="3 4" key="1">
    <citation type="submission" date="2018-01" db="EMBL/GenBank/DDBJ databases">
        <title>Cryobacterium sp. nov., from glaciers in China.</title>
        <authorList>
            <person name="Liu Q."/>
            <person name="Xin Y.-H."/>
        </authorList>
    </citation>
    <scope>NUCLEOTIDE SEQUENCE [LARGE SCALE GENOMIC DNA]</scope>
    <source>
        <strain evidence="1 3">TMB1-8</strain>
        <strain evidence="2 4">TMN-42</strain>
    </source>
</reference>
<comment type="caution">
    <text evidence="1">The sequence shown here is derived from an EMBL/GenBank/DDBJ whole genome shotgun (WGS) entry which is preliminary data.</text>
</comment>
<dbReference type="OrthoDB" id="5117255at2"/>
<evidence type="ECO:0000313" key="2">
    <source>
        <dbReference type="EMBL" id="POH69619.1"/>
    </source>
</evidence>
<accession>A0A2S3Z5E6</accession>
<keyword evidence="4" id="KW-1185">Reference proteome</keyword>
<dbReference type="Proteomes" id="UP000237340">
    <property type="component" value="Unassembled WGS sequence"/>
</dbReference>
<dbReference type="RefSeq" id="WP_103432653.1">
    <property type="nucleotide sequence ID" value="NZ_PPXD01000002.1"/>
</dbReference>
<dbReference type="Proteomes" id="UP000237104">
    <property type="component" value="Unassembled WGS sequence"/>
</dbReference>
<dbReference type="EMBL" id="PPXF01000069">
    <property type="protein sequence ID" value="POH58752.1"/>
    <property type="molecule type" value="Genomic_DNA"/>
</dbReference>
<evidence type="ECO:0000313" key="1">
    <source>
        <dbReference type="EMBL" id="POH58752.1"/>
    </source>
</evidence>